<organism evidence="1 2">
    <name type="scientific">Ascaris lumbricoides</name>
    <name type="common">Giant roundworm</name>
    <dbReference type="NCBI Taxonomy" id="6252"/>
    <lineage>
        <taxon>Eukaryota</taxon>
        <taxon>Metazoa</taxon>
        <taxon>Ecdysozoa</taxon>
        <taxon>Nematoda</taxon>
        <taxon>Chromadorea</taxon>
        <taxon>Rhabditida</taxon>
        <taxon>Spirurina</taxon>
        <taxon>Ascaridomorpha</taxon>
        <taxon>Ascaridoidea</taxon>
        <taxon>Ascarididae</taxon>
        <taxon>Ascaris</taxon>
    </lineage>
</organism>
<dbReference type="AlphaFoldDB" id="A0A0M3I5Y2"/>
<proteinExistence type="predicted"/>
<accession>A0A0M3I5Y2</accession>
<name>A0A0M3I5Y2_ASCLU</name>
<evidence type="ECO:0000313" key="2">
    <source>
        <dbReference type="WBParaSite" id="ALUE_0001239901-mRNA-1"/>
    </source>
</evidence>
<evidence type="ECO:0000313" key="1">
    <source>
        <dbReference type="Proteomes" id="UP000036681"/>
    </source>
</evidence>
<reference evidence="2" key="1">
    <citation type="submission" date="2017-02" db="UniProtKB">
        <authorList>
            <consortium name="WormBaseParasite"/>
        </authorList>
    </citation>
    <scope>IDENTIFICATION</scope>
</reference>
<keyword evidence="1" id="KW-1185">Reference proteome</keyword>
<dbReference type="Proteomes" id="UP000036681">
    <property type="component" value="Unplaced"/>
</dbReference>
<sequence>MTLLVAIREEIFSGHRHREAFVWSQRCRVTFRRLFANIAHRSHHFSCCIHELSSTRVTVFVQSLIWNTVLWPDDIYGDESLCVCIYACELSSVKHTYKL</sequence>
<dbReference type="WBParaSite" id="ALUE_0001239901-mRNA-1">
    <property type="protein sequence ID" value="ALUE_0001239901-mRNA-1"/>
    <property type="gene ID" value="ALUE_0001239901"/>
</dbReference>
<protein>
    <submittedName>
        <fullName evidence="2">Uncharacterized protein</fullName>
    </submittedName>
</protein>